<dbReference type="Pfam" id="PF11299">
    <property type="entry name" value="DUF3100"/>
    <property type="match status" value="1"/>
</dbReference>
<name>D8GRM4_CLOLD</name>
<dbReference type="HOGENOM" id="CLU_2421764_0_0_9"/>
<dbReference type="InterPro" id="IPR021450">
    <property type="entry name" value="DUF3100"/>
</dbReference>
<dbReference type="STRING" id="748727.CLJU_c33460"/>
<dbReference type="EMBL" id="CP001666">
    <property type="protein sequence ID" value="ADK16392.1"/>
    <property type="molecule type" value="Genomic_DNA"/>
</dbReference>
<dbReference type="Proteomes" id="UP000001656">
    <property type="component" value="Chromosome"/>
</dbReference>
<protein>
    <submittedName>
        <fullName evidence="2">Uncharacterized protein</fullName>
    </submittedName>
</protein>
<organism evidence="2 3">
    <name type="scientific">Clostridium ljungdahlii (strain ATCC 55383 / DSM 13528 / PETC)</name>
    <dbReference type="NCBI Taxonomy" id="748727"/>
    <lineage>
        <taxon>Bacteria</taxon>
        <taxon>Bacillati</taxon>
        <taxon>Bacillota</taxon>
        <taxon>Clostridia</taxon>
        <taxon>Eubacteriales</taxon>
        <taxon>Clostridiaceae</taxon>
        <taxon>Clostridium</taxon>
    </lineage>
</organism>
<keyword evidence="1" id="KW-0472">Membrane</keyword>
<evidence type="ECO:0000313" key="2">
    <source>
        <dbReference type="EMBL" id="ADK16392.1"/>
    </source>
</evidence>
<reference evidence="2 3" key="1">
    <citation type="journal article" date="2010" name="Proc. Natl. Acad. Sci. U.S.A.">
        <title>Clostridium ljungdahlii represents a microbial production platform based on syngas.</title>
        <authorList>
            <person name="Kopke M."/>
            <person name="Held C."/>
            <person name="Hujer S."/>
            <person name="Liesegang H."/>
            <person name="Wiezer A."/>
            <person name="Wollherr A."/>
            <person name="Ehrenreich A."/>
            <person name="Liebl W."/>
            <person name="Gottschalk G."/>
            <person name="Durre P."/>
        </authorList>
    </citation>
    <scope>NUCLEOTIDE SEQUENCE [LARGE SCALE GENOMIC DNA]</scope>
    <source>
        <strain evidence="3">ATCC 55383 / DSM 13528 / PETC</strain>
    </source>
</reference>
<feature type="transmembrane region" description="Helical" evidence="1">
    <location>
        <begin position="33"/>
        <end position="52"/>
    </location>
</feature>
<feature type="transmembrane region" description="Helical" evidence="1">
    <location>
        <begin position="64"/>
        <end position="82"/>
    </location>
</feature>
<dbReference type="KEGG" id="clj:CLJU_c33460"/>
<keyword evidence="1" id="KW-1133">Transmembrane helix</keyword>
<evidence type="ECO:0000313" key="3">
    <source>
        <dbReference type="Proteomes" id="UP000001656"/>
    </source>
</evidence>
<sequence>MLKKYFKIFILALILVVVTELIGQKKIKLGPGYLVFLPMLYALVIGIIISLPKLKIMSEDEMKLSNDIMGIVVILFVAKIGATRTFYCYVG</sequence>
<gene>
    <name evidence="2" type="ordered locus">CLJU_c33460</name>
</gene>
<proteinExistence type="predicted"/>
<accession>D8GRM4</accession>
<keyword evidence="1" id="KW-0812">Transmembrane</keyword>
<evidence type="ECO:0000256" key="1">
    <source>
        <dbReference type="SAM" id="Phobius"/>
    </source>
</evidence>
<dbReference type="AlphaFoldDB" id="D8GRM4"/>